<dbReference type="Gene3D" id="3.40.50.300">
    <property type="entry name" value="P-loop containing nucleotide triphosphate hydrolases"/>
    <property type="match status" value="1"/>
</dbReference>
<dbReference type="AlphaFoldDB" id="A0A9D1A3H1"/>
<evidence type="ECO:0000313" key="2">
    <source>
        <dbReference type="Proteomes" id="UP000824250"/>
    </source>
</evidence>
<organism evidence="1 2">
    <name type="scientific">Candidatus Copromonas faecavium</name>
    <name type="common">nom. illeg.</name>
    <dbReference type="NCBI Taxonomy" id="2840740"/>
    <lineage>
        <taxon>Bacteria</taxon>
        <taxon>Bacillati</taxon>
        <taxon>Bacillota</taxon>
        <taxon>Clostridia</taxon>
        <taxon>Lachnospirales</taxon>
        <taxon>Lachnospiraceae</taxon>
        <taxon>Candidatus Copromonas (nom. illeg.)</taxon>
    </lineage>
</organism>
<reference evidence="1" key="2">
    <citation type="journal article" date="2021" name="PeerJ">
        <title>Extensive microbial diversity within the chicken gut microbiome revealed by metagenomics and culture.</title>
        <authorList>
            <person name="Gilroy R."/>
            <person name="Ravi A."/>
            <person name="Getino M."/>
            <person name="Pursley I."/>
            <person name="Horton D.L."/>
            <person name="Alikhan N.F."/>
            <person name="Baker D."/>
            <person name="Gharbi K."/>
            <person name="Hall N."/>
            <person name="Watson M."/>
            <person name="Adriaenssens E.M."/>
            <person name="Foster-Nyarko E."/>
            <person name="Jarju S."/>
            <person name="Secka A."/>
            <person name="Antonio M."/>
            <person name="Oren A."/>
            <person name="Chaudhuri R.R."/>
            <person name="La Ragione R."/>
            <person name="Hildebrand F."/>
            <person name="Pallen M.J."/>
        </authorList>
    </citation>
    <scope>NUCLEOTIDE SEQUENCE</scope>
    <source>
        <strain evidence="1">CHK180-2868</strain>
    </source>
</reference>
<dbReference type="EMBL" id="DVGC01000018">
    <property type="protein sequence ID" value="HIR05021.1"/>
    <property type="molecule type" value="Genomic_DNA"/>
</dbReference>
<gene>
    <name evidence="1" type="ORF">IAB28_03520</name>
</gene>
<dbReference type="GO" id="GO:0016301">
    <property type="term" value="F:kinase activity"/>
    <property type="evidence" value="ECO:0007669"/>
    <property type="project" value="UniProtKB-KW"/>
</dbReference>
<sequence length="212" mass="24358">MEEKRMIITIGRQYGSGGSETAVKLGKALGLHVYDKEILRMTSDESGIKESYFHLADEKAGNKLLYRVIHSLIPENSTPSLGADLVSADNLFRFQSSVIRKLAQEESCIFVGRCAEYVLMGEPGLVRVFIYADMGARVRRIRSKGYFADNEIERNIRRMDRERRDYHRYYTGRDWECMENYDLMLNSTSLGTDGCVDCIIEYLKIRGLLAKR</sequence>
<keyword evidence="1" id="KW-0808">Transferase</keyword>
<dbReference type="Proteomes" id="UP000824250">
    <property type="component" value="Unassembled WGS sequence"/>
</dbReference>
<name>A0A9D1A3H1_9FIRM</name>
<proteinExistence type="predicted"/>
<evidence type="ECO:0000313" key="1">
    <source>
        <dbReference type="EMBL" id="HIR05021.1"/>
    </source>
</evidence>
<dbReference type="Pfam" id="PF13189">
    <property type="entry name" value="Cytidylate_kin2"/>
    <property type="match status" value="1"/>
</dbReference>
<comment type="caution">
    <text evidence="1">The sequence shown here is derived from an EMBL/GenBank/DDBJ whole genome shotgun (WGS) entry which is preliminary data.</text>
</comment>
<dbReference type="SUPFAM" id="SSF52540">
    <property type="entry name" value="P-loop containing nucleoside triphosphate hydrolases"/>
    <property type="match status" value="1"/>
</dbReference>
<keyword evidence="1" id="KW-0418">Kinase</keyword>
<dbReference type="InterPro" id="IPR027417">
    <property type="entry name" value="P-loop_NTPase"/>
</dbReference>
<accession>A0A9D1A3H1</accession>
<reference evidence="1" key="1">
    <citation type="submission" date="2020-10" db="EMBL/GenBank/DDBJ databases">
        <authorList>
            <person name="Gilroy R."/>
        </authorList>
    </citation>
    <scope>NUCLEOTIDE SEQUENCE</scope>
    <source>
        <strain evidence="1">CHK180-2868</strain>
    </source>
</reference>
<protein>
    <submittedName>
        <fullName evidence="1">Cytidylate kinase-like family protein</fullName>
    </submittedName>
</protein>